<keyword evidence="7" id="KW-1185">Reference proteome</keyword>
<keyword evidence="3" id="KW-0687">Ribonucleoprotein</keyword>
<organism evidence="6 7">
    <name type="scientific">Coccomyxa viridis</name>
    <dbReference type="NCBI Taxonomy" id="1274662"/>
    <lineage>
        <taxon>Eukaryota</taxon>
        <taxon>Viridiplantae</taxon>
        <taxon>Chlorophyta</taxon>
        <taxon>core chlorophytes</taxon>
        <taxon>Trebouxiophyceae</taxon>
        <taxon>Trebouxiophyceae incertae sedis</taxon>
        <taxon>Coccomyxaceae</taxon>
        <taxon>Coccomyxa</taxon>
    </lineage>
</organism>
<name>A0ABP1FU13_9CHLO</name>
<feature type="domain" description="Ribosomal eL28/Mak16" evidence="5">
    <location>
        <begin position="16"/>
        <end position="129"/>
    </location>
</feature>
<evidence type="ECO:0000256" key="4">
    <source>
        <dbReference type="SAM" id="MobiDB-lite"/>
    </source>
</evidence>
<reference evidence="6 7" key="1">
    <citation type="submission" date="2024-06" db="EMBL/GenBank/DDBJ databases">
        <authorList>
            <person name="Kraege A."/>
            <person name="Thomma B."/>
        </authorList>
    </citation>
    <scope>NUCLEOTIDE SEQUENCE [LARGE SCALE GENOMIC DNA]</scope>
</reference>
<dbReference type="PANTHER" id="PTHR10544">
    <property type="entry name" value="60S RIBOSOMAL PROTEIN L28"/>
    <property type="match status" value="1"/>
</dbReference>
<evidence type="ECO:0000313" key="6">
    <source>
        <dbReference type="EMBL" id="CAL5223390.1"/>
    </source>
</evidence>
<dbReference type="InterPro" id="IPR029004">
    <property type="entry name" value="Ribosomal_eL28/Mak16"/>
</dbReference>
<evidence type="ECO:0000259" key="5">
    <source>
        <dbReference type="Pfam" id="PF01778"/>
    </source>
</evidence>
<dbReference type="InterPro" id="IPR002672">
    <property type="entry name" value="Ribosomal_eL28"/>
</dbReference>
<dbReference type="Proteomes" id="UP001497392">
    <property type="component" value="Unassembled WGS sequence"/>
</dbReference>
<evidence type="ECO:0000256" key="3">
    <source>
        <dbReference type="ARBA" id="ARBA00023274"/>
    </source>
</evidence>
<accession>A0ABP1FU13</accession>
<dbReference type="Gene3D" id="3.30.390.110">
    <property type="match status" value="1"/>
</dbReference>
<evidence type="ECO:0000256" key="1">
    <source>
        <dbReference type="ARBA" id="ARBA00007926"/>
    </source>
</evidence>
<dbReference type="EMBL" id="CAXHTA020000008">
    <property type="protein sequence ID" value="CAL5223390.1"/>
    <property type="molecule type" value="Genomic_DNA"/>
</dbReference>
<comment type="caution">
    <text evidence="6">The sequence shown here is derived from an EMBL/GenBank/DDBJ whole genome shotgun (WGS) entry which is preliminary data.</text>
</comment>
<comment type="similarity">
    <text evidence="1">Belongs to the eukaryotic ribosomal protein eL28 family.</text>
</comment>
<sequence>MAPKSQVPTHTVPSQLVWQLVKNYNCFLHKGLNGSQFSAERGNLYNVNSYKYSGLANEKTLHIEAGDENISVTRSHPKHVNRPAQHKGQANKKGKNFRNTSRKLSKDVSTYRPDLKKAALARASAVNKSQRTTAAASTA</sequence>
<gene>
    <name evidence="6" type="primary">g5898</name>
    <name evidence="6" type="ORF">VP750_LOCUS5049</name>
</gene>
<evidence type="ECO:0000313" key="7">
    <source>
        <dbReference type="Proteomes" id="UP001497392"/>
    </source>
</evidence>
<dbReference type="Pfam" id="PF01778">
    <property type="entry name" value="Ribosomal_L28e"/>
    <property type="match status" value="1"/>
</dbReference>
<proteinExistence type="inferred from homology"/>
<feature type="region of interest" description="Disordered" evidence="4">
    <location>
        <begin position="72"/>
        <end position="111"/>
    </location>
</feature>
<keyword evidence="2" id="KW-0689">Ribosomal protein</keyword>
<protein>
    <submittedName>
        <fullName evidence="6">G5898 protein</fullName>
    </submittedName>
</protein>
<evidence type="ECO:0000256" key="2">
    <source>
        <dbReference type="ARBA" id="ARBA00022980"/>
    </source>
</evidence>
<feature type="compositionally biased region" description="Basic residues" evidence="4">
    <location>
        <begin position="75"/>
        <end position="103"/>
    </location>
</feature>